<protein>
    <submittedName>
        <fullName evidence="1">Uncharacterized protein</fullName>
    </submittedName>
</protein>
<dbReference type="EMBL" id="CP000076">
    <property type="protein sequence ID" value="AAY91593.1"/>
    <property type="molecule type" value="Genomic_DNA"/>
</dbReference>
<sequence length="145" mass="15437">MRAPSPASWLLQARRAQDRFRQQAGSYGEGVRRMVFASEFFPLCQVQLYAIHGTIDCPLAGPVAVLNHTAMALVDDAQLGSLGSIGIADQIQVGTGIRLQDIKNHVALGRYVDVGQVVALGGIPDGDLLRSGGVVACVNGNRHFI</sequence>
<evidence type="ECO:0000313" key="2">
    <source>
        <dbReference type="Proteomes" id="UP000008540"/>
    </source>
</evidence>
<organism evidence="1 2">
    <name type="scientific">Pseudomonas fluorescens (strain ATCC BAA-477 / NRRL B-23932 / Pf-5)</name>
    <dbReference type="NCBI Taxonomy" id="220664"/>
    <lineage>
        <taxon>Bacteria</taxon>
        <taxon>Pseudomonadati</taxon>
        <taxon>Pseudomonadota</taxon>
        <taxon>Gammaproteobacteria</taxon>
        <taxon>Pseudomonadales</taxon>
        <taxon>Pseudomonadaceae</taxon>
        <taxon>Pseudomonas</taxon>
    </lineage>
</organism>
<dbReference type="AlphaFoldDB" id="Q4KEA6"/>
<reference evidence="1 2" key="1">
    <citation type="journal article" date="2005" name="Nat. Biotechnol.">
        <title>Complete genome sequence of the plant commensal Pseudomonas fluorescens Pf-5.</title>
        <authorList>
            <person name="Paulsen I.T."/>
            <person name="Press C.M."/>
            <person name="Ravel J."/>
            <person name="Kobayashi D.Y."/>
            <person name="Myers G.S."/>
            <person name="Mavrodi D.V."/>
            <person name="DeBoy R.T."/>
            <person name="Seshadri R."/>
            <person name="Ren Q."/>
            <person name="Madupu R."/>
            <person name="Dodson R.J."/>
            <person name="Durkin A.S."/>
            <person name="Brinkac L.M."/>
            <person name="Daugherty S.C."/>
            <person name="Sullivan S.A."/>
            <person name="Rosovitz M.J."/>
            <person name="Gwinn M.L."/>
            <person name="Zhou L."/>
            <person name="Schneider D.J."/>
            <person name="Cartinhour S.W."/>
            <person name="Nelson W.C."/>
            <person name="Weidman J."/>
            <person name="Watkins K."/>
            <person name="Tran K."/>
            <person name="Khouri H."/>
            <person name="Pierson E.A."/>
            <person name="Pierson L.S.III."/>
            <person name="Thomashow L.S."/>
            <person name="Loper J.E."/>
        </authorList>
    </citation>
    <scope>NUCLEOTIDE SEQUENCE [LARGE SCALE GENOMIC DNA]</scope>
    <source>
        <strain evidence="2">ATCC BAA-477 / NRRL B-23932 / Pf-5</strain>
    </source>
</reference>
<dbReference type="Proteomes" id="UP000008540">
    <property type="component" value="Chromosome"/>
</dbReference>
<accession>Q4KEA6</accession>
<evidence type="ECO:0000313" key="1">
    <source>
        <dbReference type="EMBL" id="AAY91593.1"/>
    </source>
</evidence>
<gene>
    <name evidence="1" type="ordered locus">PFL_2320</name>
</gene>
<name>Q4KEA6_PSEF5</name>
<proteinExistence type="predicted"/>
<dbReference type="KEGG" id="pfl:PFL_2320"/>
<dbReference type="HOGENOM" id="CLU_1785235_0_0_6"/>
<dbReference type="STRING" id="220664.PFL_2320"/>